<protein>
    <submittedName>
        <fullName evidence="1">Type II toxin-antitoxin system HicA family toxin</fullName>
    </submittedName>
</protein>
<accession>A0ABX2TN07</accession>
<comment type="caution">
    <text evidence="1">The sequence shown here is derived from an EMBL/GenBank/DDBJ whole genome shotgun (WGS) entry which is preliminary data.</text>
</comment>
<evidence type="ECO:0000313" key="2">
    <source>
        <dbReference type="Proteomes" id="UP000584642"/>
    </source>
</evidence>
<dbReference type="Proteomes" id="UP000584642">
    <property type="component" value="Unassembled WGS sequence"/>
</dbReference>
<dbReference type="InterPro" id="IPR012933">
    <property type="entry name" value="HicA_mRNA_interferase"/>
</dbReference>
<name>A0ABX2TN07_9PROT</name>
<evidence type="ECO:0000313" key="1">
    <source>
        <dbReference type="EMBL" id="NYZ25043.1"/>
    </source>
</evidence>
<dbReference type="RefSeq" id="WP_180286813.1">
    <property type="nucleotide sequence ID" value="NZ_JABFDB010000051.1"/>
</dbReference>
<gene>
    <name evidence="1" type="ORF">HND93_35520</name>
</gene>
<sequence length="86" mass="9382">MVKLNSKHQATLDALFEKPTRPDIRWDDIEALVIALGGTVTPGKGSGRRIQLNGCFAVPHRPHPQPVTTRGAVRAMADFLRRAGVV</sequence>
<proteinExistence type="predicted"/>
<keyword evidence="2" id="KW-1185">Reference proteome</keyword>
<dbReference type="EMBL" id="JABFDB010000051">
    <property type="protein sequence ID" value="NYZ25043.1"/>
    <property type="molecule type" value="Genomic_DNA"/>
</dbReference>
<dbReference type="Pfam" id="PF07927">
    <property type="entry name" value="HicA_toxin"/>
    <property type="match status" value="1"/>
</dbReference>
<organism evidence="1 2">
    <name type="scientific">Azospirillum oleiclasticum</name>
    <dbReference type="NCBI Taxonomy" id="2735135"/>
    <lineage>
        <taxon>Bacteria</taxon>
        <taxon>Pseudomonadati</taxon>
        <taxon>Pseudomonadota</taxon>
        <taxon>Alphaproteobacteria</taxon>
        <taxon>Rhodospirillales</taxon>
        <taxon>Azospirillaceae</taxon>
        <taxon>Azospirillum</taxon>
    </lineage>
</organism>
<reference evidence="1 2" key="1">
    <citation type="submission" date="2020-05" db="EMBL/GenBank/DDBJ databases">
        <title>Azospirillum oleiclasticum sp. nov, a nitrogen-fixing and heavy crude oil-emulsifying bacterium isolated from the crude oil of Yumen Oilfield.</title>
        <authorList>
            <person name="Wu D."/>
            <person name="Cai M."/>
            <person name="Zhang X."/>
        </authorList>
    </citation>
    <scope>NUCLEOTIDE SEQUENCE [LARGE SCALE GENOMIC DNA]</scope>
    <source>
        <strain evidence="1 2">ROY-1-1-2</strain>
    </source>
</reference>